<dbReference type="AlphaFoldDB" id="A0A7X7LU92"/>
<organism evidence="1 2">
    <name type="scientific">Thauera phenolivorans</name>
    <dbReference type="NCBI Taxonomy" id="1792543"/>
    <lineage>
        <taxon>Bacteria</taxon>
        <taxon>Pseudomonadati</taxon>
        <taxon>Pseudomonadota</taxon>
        <taxon>Betaproteobacteria</taxon>
        <taxon>Rhodocyclales</taxon>
        <taxon>Zoogloeaceae</taxon>
        <taxon>Thauera</taxon>
    </lineage>
</organism>
<name>A0A7X7LU92_9RHOO</name>
<sequence length="77" mass="8094">MVLLDQTQHECAHEHGCPPGQVCPFDSCFCEMSGVSAEHLSELAAAKAAEFAALRKAGGKQAEPVAQSERKNLALAA</sequence>
<dbReference type="EMBL" id="JAAYYV010000100">
    <property type="protein sequence ID" value="NLF53522.1"/>
    <property type="molecule type" value="Genomic_DNA"/>
</dbReference>
<comment type="caution">
    <text evidence="1">The sequence shown here is derived from an EMBL/GenBank/DDBJ whole genome shotgun (WGS) entry which is preliminary data.</text>
</comment>
<protein>
    <submittedName>
        <fullName evidence="1">Uncharacterized protein</fullName>
    </submittedName>
</protein>
<evidence type="ECO:0000313" key="2">
    <source>
        <dbReference type="Proteomes" id="UP000536534"/>
    </source>
</evidence>
<gene>
    <name evidence="1" type="ORF">GX576_03815</name>
</gene>
<proteinExistence type="predicted"/>
<reference evidence="1 2" key="1">
    <citation type="journal article" date="2020" name="Biotechnol. Biofuels">
        <title>New insights from the biogas microbiome by comprehensive genome-resolved metagenomics of nearly 1600 species originating from multiple anaerobic digesters.</title>
        <authorList>
            <person name="Campanaro S."/>
            <person name="Treu L."/>
            <person name="Rodriguez-R L.M."/>
            <person name="Kovalovszki A."/>
            <person name="Ziels R.M."/>
            <person name="Maus I."/>
            <person name="Zhu X."/>
            <person name="Kougias P.G."/>
            <person name="Basile A."/>
            <person name="Luo G."/>
            <person name="Schluter A."/>
            <person name="Konstantinidis K.T."/>
            <person name="Angelidaki I."/>
        </authorList>
    </citation>
    <scope>NUCLEOTIDE SEQUENCE [LARGE SCALE GENOMIC DNA]</scope>
    <source>
        <strain evidence="1">AS06rmzACSIP_256</strain>
    </source>
</reference>
<evidence type="ECO:0000313" key="1">
    <source>
        <dbReference type="EMBL" id="NLF53522.1"/>
    </source>
</evidence>
<dbReference type="Proteomes" id="UP000536534">
    <property type="component" value="Unassembled WGS sequence"/>
</dbReference>
<accession>A0A7X7LU92</accession>
<dbReference type="RefSeq" id="WP_198531251.1">
    <property type="nucleotide sequence ID" value="NZ_MBFM01000004.1"/>
</dbReference>